<keyword evidence="1" id="KW-0812">Transmembrane</keyword>
<comment type="caution">
    <text evidence="2">The sequence shown here is derived from an EMBL/GenBank/DDBJ whole genome shotgun (WGS) entry which is preliminary data.</text>
</comment>
<keyword evidence="1" id="KW-1133">Transmembrane helix</keyword>
<evidence type="ECO:0000313" key="3">
    <source>
        <dbReference type="Proteomes" id="UP000811246"/>
    </source>
</evidence>
<dbReference type="AlphaFoldDB" id="A0A922JDT2"/>
<protein>
    <submittedName>
        <fullName evidence="2">Uncharacterized protein</fullName>
    </submittedName>
</protein>
<sequence length="56" mass="6418">MFSSPLVVWFLFMKIYVSYVLILDPTQGCFIELTSRQDTFGYKVYSGVMETPPALS</sequence>
<reference evidence="2" key="1">
    <citation type="submission" date="2021-01" db="EMBL/GenBank/DDBJ databases">
        <authorList>
            <person name="Lovell J.T."/>
            <person name="Bentley N."/>
            <person name="Bhattarai G."/>
            <person name="Jenkins J.W."/>
            <person name="Sreedasyam A."/>
            <person name="Alarcon Y."/>
            <person name="Bock C."/>
            <person name="Boston L."/>
            <person name="Carlson J."/>
            <person name="Cervantes K."/>
            <person name="Clermont K."/>
            <person name="Krom N."/>
            <person name="Kubenka K."/>
            <person name="Mamidi S."/>
            <person name="Mattison C."/>
            <person name="Monteros M."/>
            <person name="Pisani C."/>
            <person name="Plott C."/>
            <person name="Rajasekar S."/>
            <person name="Rhein H.S."/>
            <person name="Rohla C."/>
            <person name="Song M."/>
            <person name="Hilaire R.S."/>
            <person name="Shu S."/>
            <person name="Wells L."/>
            <person name="Wang X."/>
            <person name="Webber J."/>
            <person name="Heerema R.J."/>
            <person name="Klein P."/>
            <person name="Conner P."/>
            <person name="Grauke L."/>
            <person name="Grimwood J."/>
            <person name="Schmutz J."/>
            <person name="Randall J.J."/>
        </authorList>
    </citation>
    <scope>NUCLEOTIDE SEQUENCE</scope>
    <source>
        <tissue evidence="2">Leaf</tissue>
    </source>
</reference>
<dbReference type="EMBL" id="CM031831">
    <property type="protein sequence ID" value="KAG6703403.1"/>
    <property type="molecule type" value="Genomic_DNA"/>
</dbReference>
<evidence type="ECO:0000256" key="1">
    <source>
        <dbReference type="SAM" id="Phobius"/>
    </source>
</evidence>
<evidence type="ECO:0000313" key="2">
    <source>
        <dbReference type="EMBL" id="KAG6703403.1"/>
    </source>
</evidence>
<gene>
    <name evidence="2" type="ORF">I3842_07G083700</name>
</gene>
<feature type="transmembrane region" description="Helical" evidence="1">
    <location>
        <begin position="6"/>
        <end position="23"/>
    </location>
</feature>
<dbReference type="Proteomes" id="UP000811246">
    <property type="component" value="Chromosome 7"/>
</dbReference>
<proteinExistence type="predicted"/>
<organism evidence="2 3">
    <name type="scientific">Carya illinoinensis</name>
    <name type="common">Pecan</name>
    <dbReference type="NCBI Taxonomy" id="32201"/>
    <lineage>
        <taxon>Eukaryota</taxon>
        <taxon>Viridiplantae</taxon>
        <taxon>Streptophyta</taxon>
        <taxon>Embryophyta</taxon>
        <taxon>Tracheophyta</taxon>
        <taxon>Spermatophyta</taxon>
        <taxon>Magnoliopsida</taxon>
        <taxon>eudicotyledons</taxon>
        <taxon>Gunneridae</taxon>
        <taxon>Pentapetalae</taxon>
        <taxon>rosids</taxon>
        <taxon>fabids</taxon>
        <taxon>Fagales</taxon>
        <taxon>Juglandaceae</taxon>
        <taxon>Carya</taxon>
    </lineage>
</organism>
<dbReference type="EMBL" id="CM031831">
    <property type="protein sequence ID" value="KAG6703404.1"/>
    <property type="molecule type" value="Genomic_DNA"/>
</dbReference>
<keyword evidence="1" id="KW-0472">Membrane</keyword>
<accession>A0A922JDT2</accession>
<name>A0A922JDT2_CARIL</name>